<evidence type="ECO:0000313" key="5">
    <source>
        <dbReference type="EMBL" id="GAL95532.1"/>
    </source>
</evidence>
<evidence type="ECO:0000313" key="4">
    <source>
        <dbReference type="EMBL" id="GAL92780.1"/>
    </source>
</evidence>
<dbReference type="NCBIfam" id="NF033545">
    <property type="entry name" value="transpos_IS630"/>
    <property type="match status" value="1"/>
</dbReference>
<reference evidence="6" key="1">
    <citation type="journal article" date="2015" name="Genome">
        <title>Whole Genome Sequence of the Non-Microcystin-Producing Microcystis aeruginosa Strain NIES-44.</title>
        <authorList>
            <person name="Okano K."/>
            <person name="Miyata N."/>
            <person name="Ozaki Y."/>
        </authorList>
    </citation>
    <scope>NUCLEOTIDE SEQUENCE [LARGE SCALE GENOMIC DNA]</scope>
    <source>
        <strain evidence="6">NIES-44</strain>
    </source>
</reference>
<reference evidence="5" key="2">
    <citation type="journal article" date="2015" name="Genome Announc.">
        <title>Whole Genome Sequence of the Non-Microcystin-Producing Microcystis aeruginosa Strain NIES-44.</title>
        <authorList>
            <person name="Okano K."/>
            <person name="Miyata N."/>
            <person name="Ozaki Y."/>
        </authorList>
    </citation>
    <scope>NUCLEOTIDE SEQUENCE</scope>
    <source>
        <strain evidence="5">NIES-44</strain>
    </source>
</reference>
<name>A0A0A1W0D9_MICAE</name>
<gene>
    <name evidence="3" type="ORF">N44_00242</name>
    <name evidence="4" type="ORF">N44_01338</name>
    <name evidence="2" type="ORF">N44_02266</name>
    <name evidence="5" type="ORF">N44_04387</name>
</gene>
<dbReference type="EMBL" id="BBPA01000025">
    <property type="protein sequence ID" value="GAL92780.1"/>
    <property type="molecule type" value="Genomic_DNA"/>
</dbReference>
<dbReference type="Gene3D" id="3.30.420.10">
    <property type="entry name" value="Ribonuclease H-like superfamily/Ribonuclease H"/>
    <property type="match status" value="1"/>
</dbReference>
<dbReference type="Proteomes" id="UP000030321">
    <property type="component" value="Unassembled WGS sequence"/>
</dbReference>
<dbReference type="InterPro" id="IPR038717">
    <property type="entry name" value="Tc1-like_DDE_dom"/>
</dbReference>
<evidence type="ECO:0000313" key="2">
    <source>
        <dbReference type="EMBL" id="GAL91563.1"/>
    </source>
</evidence>
<dbReference type="EMBL" id="BBPA01000004">
    <property type="protein sequence ID" value="GAL91563.1"/>
    <property type="molecule type" value="Genomic_DNA"/>
</dbReference>
<dbReference type="PANTHER" id="PTHR46564">
    <property type="entry name" value="TRANSPOSASE"/>
    <property type="match status" value="1"/>
</dbReference>
<dbReference type="EMBL" id="BBPA01000073">
    <property type="protein sequence ID" value="GAL95532.1"/>
    <property type="molecule type" value="Genomic_DNA"/>
</dbReference>
<organism evidence="5 6">
    <name type="scientific">Microcystis aeruginosa NIES-44</name>
    <dbReference type="NCBI Taxonomy" id="449439"/>
    <lineage>
        <taxon>Bacteria</taxon>
        <taxon>Bacillati</taxon>
        <taxon>Cyanobacteriota</taxon>
        <taxon>Cyanophyceae</taxon>
        <taxon>Oscillatoriophycideae</taxon>
        <taxon>Chroococcales</taxon>
        <taxon>Microcystaceae</taxon>
        <taxon>Microcystis</taxon>
    </lineage>
</organism>
<evidence type="ECO:0000259" key="1">
    <source>
        <dbReference type="Pfam" id="PF13358"/>
    </source>
</evidence>
<dbReference type="GO" id="GO:0003676">
    <property type="term" value="F:nucleic acid binding"/>
    <property type="evidence" value="ECO:0007669"/>
    <property type="project" value="InterPro"/>
</dbReference>
<dbReference type="SUPFAM" id="SSF53098">
    <property type="entry name" value="Ribonuclease H-like"/>
    <property type="match status" value="1"/>
</dbReference>
<dbReference type="EMBL" id="BBPA01000015">
    <property type="protein sequence ID" value="GAL91954.1"/>
    <property type="molecule type" value="Genomic_DNA"/>
</dbReference>
<dbReference type="InterPro" id="IPR047655">
    <property type="entry name" value="Transpos_IS630-like"/>
</dbReference>
<feature type="domain" description="Tc1-like transposase DDE" evidence="1">
    <location>
        <begin position="34"/>
        <end position="172"/>
    </location>
</feature>
<dbReference type="InterPro" id="IPR036397">
    <property type="entry name" value="RNaseH_sf"/>
</dbReference>
<proteinExistence type="predicted"/>
<dbReference type="InterPro" id="IPR012337">
    <property type="entry name" value="RNaseH-like_sf"/>
</dbReference>
<evidence type="ECO:0000313" key="6">
    <source>
        <dbReference type="Proteomes" id="UP000030321"/>
    </source>
</evidence>
<dbReference type="Pfam" id="PF13358">
    <property type="entry name" value="DDE_3"/>
    <property type="match status" value="1"/>
</dbReference>
<dbReference type="PANTHER" id="PTHR46564:SF1">
    <property type="entry name" value="TRANSPOSASE"/>
    <property type="match status" value="1"/>
</dbReference>
<sequence length="185" mass="21514">MDLLEKKTYGYRERDEEARKEFLQKIRGYAPERFVYIDEAGIDNTIDYPYGYCHKSERFEALKLGHCSERVSVISGWWRGSTIAPMVFEGYCNTELVCEWIEQLLLPELLPGQIIIIDNASFHPKERIKKLLAKAGCEVLFLPAYSPDLNKIEKFWARLKNYVSQIINDSENLVDAVSKAFRHLS</sequence>
<evidence type="ECO:0000313" key="3">
    <source>
        <dbReference type="EMBL" id="GAL91954.1"/>
    </source>
</evidence>
<comment type="caution">
    <text evidence="5">The sequence shown here is derived from an EMBL/GenBank/DDBJ whole genome shotgun (WGS) entry which is preliminary data.</text>
</comment>
<protein>
    <submittedName>
        <fullName evidence="5">Mobile element protein</fullName>
    </submittedName>
</protein>
<accession>A0A0A1W0D9</accession>
<dbReference type="RefSeq" id="WP_008204666.1">
    <property type="nucleotide sequence ID" value="NZ_BBPA01000004.1"/>
</dbReference>
<dbReference type="AlphaFoldDB" id="A0A0A1W0D9"/>